<sequence length="135" mass="15710">MKKLRYIYSCLACQDNRKRYQYRTSNQIKLNQRITSRVLIVSNDCSECLKSVIKCNFNYYNKTYQSDQQFLFRYISDGLINDEPEGPPWSPHRSGCSPPHSERPYRQLPARQGIPKKIPPCGHASTACLQRGYGQ</sequence>
<dbReference type="AlphaFoldDB" id="A0A8J8N9G9"/>
<evidence type="ECO:0000313" key="2">
    <source>
        <dbReference type="EMBL" id="TNV67762.1"/>
    </source>
</evidence>
<evidence type="ECO:0000256" key="1">
    <source>
        <dbReference type="SAM" id="MobiDB-lite"/>
    </source>
</evidence>
<name>A0A8J8N9G9_HALGN</name>
<protein>
    <submittedName>
        <fullName evidence="2">Uncharacterized protein</fullName>
    </submittedName>
</protein>
<reference evidence="2" key="1">
    <citation type="submission" date="2019-06" db="EMBL/GenBank/DDBJ databases">
        <authorList>
            <person name="Zheng W."/>
        </authorList>
    </citation>
    <scope>NUCLEOTIDE SEQUENCE</scope>
    <source>
        <strain evidence="2">QDHG01</strain>
    </source>
</reference>
<evidence type="ECO:0000313" key="3">
    <source>
        <dbReference type="Proteomes" id="UP000785679"/>
    </source>
</evidence>
<organism evidence="2 3">
    <name type="scientific">Halteria grandinella</name>
    <dbReference type="NCBI Taxonomy" id="5974"/>
    <lineage>
        <taxon>Eukaryota</taxon>
        <taxon>Sar</taxon>
        <taxon>Alveolata</taxon>
        <taxon>Ciliophora</taxon>
        <taxon>Intramacronucleata</taxon>
        <taxon>Spirotrichea</taxon>
        <taxon>Stichotrichia</taxon>
        <taxon>Sporadotrichida</taxon>
        <taxon>Halteriidae</taxon>
        <taxon>Halteria</taxon>
    </lineage>
</organism>
<keyword evidence="3" id="KW-1185">Reference proteome</keyword>
<dbReference type="Proteomes" id="UP000785679">
    <property type="component" value="Unassembled WGS sequence"/>
</dbReference>
<accession>A0A8J8N9G9</accession>
<gene>
    <name evidence="2" type="ORF">FGO68_gene13631</name>
</gene>
<comment type="caution">
    <text evidence="2">The sequence shown here is derived from an EMBL/GenBank/DDBJ whole genome shotgun (WGS) entry which is preliminary data.</text>
</comment>
<feature type="region of interest" description="Disordered" evidence="1">
    <location>
        <begin position="83"/>
        <end position="122"/>
    </location>
</feature>
<dbReference type="EMBL" id="RRYP01036462">
    <property type="protein sequence ID" value="TNV67762.1"/>
    <property type="molecule type" value="Genomic_DNA"/>
</dbReference>
<proteinExistence type="predicted"/>